<keyword evidence="3" id="KW-0479">Metal-binding</keyword>
<comment type="catalytic activity">
    <reaction evidence="8">
        <text>L-prolyl-[collagen] + 2-oxoglutarate + O2 = trans-4-hydroxy-L-prolyl-[collagen] + succinate + CO2</text>
        <dbReference type="Rhea" id="RHEA:18945"/>
        <dbReference type="Rhea" id="RHEA-COMP:11676"/>
        <dbReference type="Rhea" id="RHEA-COMP:11680"/>
        <dbReference type="ChEBI" id="CHEBI:15379"/>
        <dbReference type="ChEBI" id="CHEBI:16526"/>
        <dbReference type="ChEBI" id="CHEBI:16810"/>
        <dbReference type="ChEBI" id="CHEBI:30031"/>
        <dbReference type="ChEBI" id="CHEBI:50342"/>
        <dbReference type="ChEBI" id="CHEBI:61965"/>
        <dbReference type="EC" id="1.14.11.2"/>
    </reaction>
</comment>
<accession>A0AAV9BQI1</accession>
<dbReference type="GO" id="GO:0004656">
    <property type="term" value="F:procollagen-proline 4-dioxygenase activity"/>
    <property type="evidence" value="ECO:0007669"/>
    <property type="project" value="UniProtKB-EC"/>
</dbReference>
<keyword evidence="5" id="KW-0812">Transmembrane</keyword>
<keyword evidence="4" id="KW-0223">Dioxygenase</keyword>
<dbReference type="Proteomes" id="UP001179952">
    <property type="component" value="Unassembled WGS sequence"/>
</dbReference>
<feature type="domain" description="Fe2OG dioxygenase" evidence="10">
    <location>
        <begin position="135"/>
        <end position="245"/>
    </location>
</feature>
<dbReference type="InterPro" id="IPR044862">
    <property type="entry name" value="Pro_4_hyd_alph_FE2OG_OXY"/>
</dbReference>
<reference evidence="11" key="2">
    <citation type="submission" date="2023-06" db="EMBL/GenBank/DDBJ databases">
        <authorList>
            <person name="Ma L."/>
            <person name="Liu K.-W."/>
            <person name="Li Z."/>
            <person name="Hsiao Y.-Y."/>
            <person name="Qi Y."/>
            <person name="Fu T."/>
            <person name="Tang G."/>
            <person name="Zhang D."/>
            <person name="Sun W.-H."/>
            <person name="Liu D.-K."/>
            <person name="Li Y."/>
            <person name="Chen G.-Z."/>
            <person name="Liu X.-D."/>
            <person name="Liao X.-Y."/>
            <person name="Jiang Y.-T."/>
            <person name="Yu X."/>
            <person name="Hao Y."/>
            <person name="Huang J."/>
            <person name="Zhao X.-W."/>
            <person name="Ke S."/>
            <person name="Chen Y.-Y."/>
            <person name="Wu W.-L."/>
            <person name="Hsu J.-L."/>
            <person name="Lin Y.-F."/>
            <person name="Huang M.-D."/>
            <person name="Li C.-Y."/>
            <person name="Huang L."/>
            <person name="Wang Z.-W."/>
            <person name="Zhao X."/>
            <person name="Zhong W.-Y."/>
            <person name="Peng D.-H."/>
            <person name="Ahmad S."/>
            <person name="Lan S."/>
            <person name="Zhang J.-S."/>
            <person name="Tsai W.-C."/>
            <person name="Van De Peer Y."/>
            <person name="Liu Z.-J."/>
        </authorList>
    </citation>
    <scope>NUCLEOTIDE SEQUENCE</scope>
    <source>
        <strain evidence="11">SCP</strain>
        <tissue evidence="11">Leaves</tissue>
    </source>
</reference>
<evidence type="ECO:0000256" key="2">
    <source>
        <dbReference type="ARBA" id="ARBA00004648"/>
    </source>
</evidence>
<comment type="caution">
    <text evidence="11">The sequence shown here is derived from an EMBL/GenBank/DDBJ whole genome shotgun (WGS) entry which is preliminary data.</text>
</comment>
<feature type="region of interest" description="Disordered" evidence="9">
    <location>
        <begin position="1"/>
        <end position="48"/>
    </location>
</feature>
<name>A0AAV9BQI1_ACOGR</name>
<evidence type="ECO:0000313" key="11">
    <source>
        <dbReference type="EMBL" id="KAK1278273.1"/>
    </source>
</evidence>
<dbReference type="InterPro" id="IPR006620">
    <property type="entry name" value="Pro_4_hyd_alph"/>
</dbReference>
<evidence type="ECO:0000256" key="3">
    <source>
        <dbReference type="ARBA" id="ARBA00022723"/>
    </source>
</evidence>
<evidence type="ECO:0000256" key="8">
    <source>
        <dbReference type="ARBA" id="ARBA00049169"/>
    </source>
</evidence>
<dbReference type="Gene3D" id="2.60.120.620">
    <property type="entry name" value="q2cbj1_9rhob like domain"/>
    <property type="match status" value="1"/>
</dbReference>
<dbReference type="InterPro" id="IPR045054">
    <property type="entry name" value="P4HA-like"/>
</dbReference>
<comment type="cofactor">
    <cofactor evidence="1">
        <name>L-ascorbate</name>
        <dbReference type="ChEBI" id="CHEBI:38290"/>
    </cofactor>
</comment>
<gene>
    <name evidence="11" type="ORF">QJS04_geneDACA015726</name>
</gene>
<evidence type="ECO:0000256" key="7">
    <source>
        <dbReference type="ARBA" id="ARBA00023004"/>
    </source>
</evidence>
<evidence type="ECO:0000259" key="10">
    <source>
        <dbReference type="PROSITE" id="PS51471"/>
    </source>
</evidence>
<sequence>MEDGSGGRKRGGPAMARNGEEEKRGGKKSNKKNWNPQHQWPPIKPKSHLRSTLLKSDHLFTVENFFSGAESKAFVQVAESMGFRQQGSLGPSKGEAFRDNDRISVEDPLLAHAIWESGLHSLFHNIRVHGKVAVGLNPNIRFYRYKVGQRFGRHIDESVDLGGGRTTQYTLLIYLTGSLMSKTKNESLVGGETVFYNHRGGVVAEVAPLEGMALLHIHGYNCMLHEARAVTKNVKYVLRSDVVFA</sequence>
<protein>
    <recommendedName>
        <fullName evidence="10">Fe2OG dioxygenase domain-containing protein</fullName>
    </recommendedName>
</protein>
<evidence type="ECO:0000256" key="4">
    <source>
        <dbReference type="ARBA" id="ARBA00022964"/>
    </source>
</evidence>
<proteinExistence type="predicted"/>
<dbReference type="EMBL" id="JAUJYN010000002">
    <property type="protein sequence ID" value="KAK1278273.1"/>
    <property type="molecule type" value="Genomic_DNA"/>
</dbReference>
<dbReference type="PANTHER" id="PTHR10869">
    <property type="entry name" value="PROLYL 4-HYDROXYLASE ALPHA SUBUNIT"/>
    <property type="match status" value="1"/>
</dbReference>
<keyword evidence="5" id="KW-0735">Signal-anchor</keyword>
<reference evidence="11" key="1">
    <citation type="journal article" date="2023" name="Nat. Commun.">
        <title>Diploid and tetraploid genomes of Acorus and the evolution of monocots.</title>
        <authorList>
            <person name="Ma L."/>
            <person name="Liu K.W."/>
            <person name="Li Z."/>
            <person name="Hsiao Y.Y."/>
            <person name="Qi Y."/>
            <person name="Fu T."/>
            <person name="Tang G.D."/>
            <person name="Zhang D."/>
            <person name="Sun W.H."/>
            <person name="Liu D.K."/>
            <person name="Li Y."/>
            <person name="Chen G.Z."/>
            <person name="Liu X.D."/>
            <person name="Liao X.Y."/>
            <person name="Jiang Y.T."/>
            <person name="Yu X."/>
            <person name="Hao Y."/>
            <person name="Huang J."/>
            <person name="Zhao X.W."/>
            <person name="Ke S."/>
            <person name="Chen Y.Y."/>
            <person name="Wu W.L."/>
            <person name="Hsu J.L."/>
            <person name="Lin Y.F."/>
            <person name="Huang M.D."/>
            <person name="Li C.Y."/>
            <person name="Huang L."/>
            <person name="Wang Z.W."/>
            <person name="Zhao X."/>
            <person name="Zhong W.Y."/>
            <person name="Peng D.H."/>
            <person name="Ahmad S."/>
            <person name="Lan S."/>
            <person name="Zhang J.S."/>
            <person name="Tsai W.C."/>
            <person name="Van de Peer Y."/>
            <person name="Liu Z.J."/>
        </authorList>
    </citation>
    <scope>NUCLEOTIDE SEQUENCE</scope>
    <source>
        <strain evidence="11">SCP</strain>
    </source>
</reference>
<dbReference type="PROSITE" id="PS51471">
    <property type="entry name" value="FE2OG_OXY"/>
    <property type="match status" value="1"/>
</dbReference>
<dbReference type="GO" id="GO:0031418">
    <property type="term" value="F:L-ascorbic acid binding"/>
    <property type="evidence" value="ECO:0007669"/>
    <property type="project" value="InterPro"/>
</dbReference>
<dbReference type="GO" id="GO:0005789">
    <property type="term" value="C:endoplasmic reticulum membrane"/>
    <property type="evidence" value="ECO:0007669"/>
    <property type="project" value="UniProtKB-SubCell"/>
</dbReference>
<dbReference type="AlphaFoldDB" id="A0AAV9BQI1"/>
<evidence type="ECO:0000256" key="1">
    <source>
        <dbReference type="ARBA" id="ARBA00001961"/>
    </source>
</evidence>
<comment type="subcellular location">
    <subcellularLocation>
        <location evidence="2">Endoplasmic reticulum membrane</location>
        <topology evidence="2">Single-pass type II membrane protein</topology>
    </subcellularLocation>
</comment>
<keyword evidence="6" id="KW-0560">Oxidoreductase</keyword>
<dbReference type="InterPro" id="IPR005123">
    <property type="entry name" value="Oxoglu/Fe-dep_dioxygenase_dom"/>
</dbReference>
<dbReference type="PANTHER" id="PTHR10869:SF236">
    <property type="entry name" value="PROLYL 4-HYDROXYLASE ALPHA SUBUNIT DOMAIN-CONTAINING PROTEIN"/>
    <property type="match status" value="1"/>
</dbReference>
<evidence type="ECO:0000256" key="6">
    <source>
        <dbReference type="ARBA" id="ARBA00023002"/>
    </source>
</evidence>
<dbReference type="Pfam" id="PF13640">
    <property type="entry name" value="2OG-FeII_Oxy_3"/>
    <property type="match status" value="1"/>
</dbReference>
<evidence type="ECO:0000256" key="9">
    <source>
        <dbReference type="SAM" id="MobiDB-lite"/>
    </source>
</evidence>
<evidence type="ECO:0000313" key="12">
    <source>
        <dbReference type="Proteomes" id="UP001179952"/>
    </source>
</evidence>
<organism evidence="11 12">
    <name type="scientific">Acorus gramineus</name>
    <name type="common">Dwarf sweet flag</name>
    <dbReference type="NCBI Taxonomy" id="55184"/>
    <lineage>
        <taxon>Eukaryota</taxon>
        <taxon>Viridiplantae</taxon>
        <taxon>Streptophyta</taxon>
        <taxon>Embryophyta</taxon>
        <taxon>Tracheophyta</taxon>
        <taxon>Spermatophyta</taxon>
        <taxon>Magnoliopsida</taxon>
        <taxon>Liliopsida</taxon>
        <taxon>Acoraceae</taxon>
        <taxon>Acorus</taxon>
    </lineage>
</organism>
<keyword evidence="7" id="KW-0408">Iron</keyword>
<dbReference type="GO" id="GO:0005506">
    <property type="term" value="F:iron ion binding"/>
    <property type="evidence" value="ECO:0007669"/>
    <property type="project" value="InterPro"/>
</dbReference>
<evidence type="ECO:0000256" key="5">
    <source>
        <dbReference type="ARBA" id="ARBA00022968"/>
    </source>
</evidence>
<dbReference type="SMART" id="SM00702">
    <property type="entry name" value="P4Hc"/>
    <property type="match status" value="1"/>
</dbReference>
<keyword evidence="12" id="KW-1185">Reference proteome</keyword>